<evidence type="ECO:0000313" key="1">
    <source>
        <dbReference type="EMBL" id="GJN89869.1"/>
    </source>
</evidence>
<proteinExistence type="predicted"/>
<evidence type="ECO:0000313" key="2">
    <source>
        <dbReference type="Proteomes" id="UP001342314"/>
    </source>
</evidence>
<reference evidence="1 2" key="1">
    <citation type="submission" date="2021-12" db="EMBL/GenBank/DDBJ databases">
        <title>High titer production of polyol ester of fatty acids by Rhodotorula paludigena BS15 towards product separation-free biomass refinery.</title>
        <authorList>
            <person name="Mano J."/>
            <person name="Ono H."/>
            <person name="Tanaka T."/>
            <person name="Naito K."/>
            <person name="Sushida H."/>
            <person name="Ike M."/>
            <person name="Tokuyasu K."/>
            <person name="Kitaoka M."/>
        </authorList>
    </citation>
    <scope>NUCLEOTIDE SEQUENCE [LARGE SCALE GENOMIC DNA]</scope>
    <source>
        <strain evidence="1 2">BS15</strain>
    </source>
</reference>
<sequence>MFGDHLFVPGGPSNADLTEFLRTRVNSPLQSFVYDAVGDYGRRCKHMAEKLKDTDGREHWINYQSREGLCPSCDDLSANEDVWEIDSTTYEVPEPSRHPRQVYR</sequence>
<organism evidence="1 2">
    <name type="scientific">Rhodotorula paludigena</name>
    <dbReference type="NCBI Taxonomy" id="86838"/>
    <lineage>
        <taxon>Eukaryota</taxon>
        <taxon>Fungi</taxon>
        <taxon>Dikarya</taxon>
        <taxon>Basidiomycota</taxon>
        <taxon>Pucciniomycotina</taxon>
        <taxon>Microbotryomycetes</taxon>
        <taxon>Sporidiobolales</taxon>
        <taxon>Sporidiobolaceae</taxon>
        <taxon>Rhodotorula</taxon>
    </lineage>
</organism>
<dbReference type="EMBL" id="BQKY01000005">
    <property type="protein sequence ID" value="GJN89869.1"/>
    <property type="molecule type" value="Genomic_DNA"/>
</dbReference>
<dbReference type="Proteomes" id="UP001342314">
    <property type="component" value="Unassembled WGS sequence"/>
</dbReference>
<protein>
    <submittedName>
        <fullName evidence="1">Uncharacterized protein</fullName>
    </submittedName>
</protein>
<keyword evidence="2" id="KW-1185">Reference proteome</keyword>
<dbReference type="AlphaFoldDB" id="A0AAV5GKU6"/>
<accession>A0AAV5GKU6</accession>
<comment type="caution">
    <text evidence="1">The sequence shown here is derived from an EMBL/GenBank/DDBJ whole genome shotgun (WGS) entry which is preliminary data.</text>
</comment>
<gene>
    <name evidence="1" type="ORF">Rhopal_002858-T1</name>
</gene>
<name>A0AAV5GKU6_9BASI</name>